<keyword evidence="4" id="KW-0067">ATP-binding</keyword>
<dbReference type="Pfam" id="PF01443">
    <property type="entry name" value="Viral_helicase1"/>
    <property type="match status" value="1"/>
</dbReference>
<keyword evidence="3" id="KW-0347">Helicase</keyword>
<dbReference type="Pfam" id="PF00580">
    <property type="entry name" value="UvrD-helicase"/>
    <property type="match status" value="1"/>
</dbReference>
<dbReference type="EMBL" id="CP002339">
    <property type="protein sequence ID" value="AEF02609.1"/>
    <property type="molecule type" value="Genomic_DNA"/>
</dbReference>
<dbReference type="CDD" id="cd18809">
    <property type="entry name" value="SF1_C_RecD"/>
    <property type="match status" value="1"/>
</dbReference>
<dbReference type="Gene3D" id="3.40.50.300">
    <property type="entry name" value="P-loop containing nucleotide triphosphate hydrolases"/>
    <property type="match status" value="2"/>
</dbReference>
<evidence type="ECO:0000259" key="7">
    <source>
        <dbReference type="Pfam" id="PF01443"/>
    </source>
</evidence>
<protein>
    <recommendedName>
        <fullName evidence="5">DNA 3'-5' helicase II</fullName>
    </recommendedName>
</protein>
<dbReference type="OrthoDB" id="7211215at2"/>
<dbReference type="InterPro" id="IPR014016">
    <property type="entry name" value="UvrD-like_ATP-bd"/>
</dbReference>
<evidence type="ECO:0000259" key="6">
    <source>
        <dbReference type="Pfam" id="PF00580"/>
    </source>
</evidence>
<dbReference type="PANTHER" id="PTHR11070">
    <property type="entry name" value="UVRD / RECB / PCRA DNA HELICASE FAMILY MEMBER"/>
    <property type="match status" value="1"/>
</dbReference>
<dbReference type="KEGG" id="alt:ambt_05305"/>
<evidence type="ECO:0000256" key="5">
    <source>
        <dbReference type="ARBA" id="ARBA00034923"/>
    </source>
</evidence>
<dbReference type="eggNOG" id="COG0210">
    <property type="taxonomic scope" value="Bacteria"/>
</dbReference>
<dbReference type="GO" id="GO:0000725">
    <property type="term" value="P:recombinational repair"/>
    <property type="evidence" value="ECO:0007669"/>
    <property type="project" value="TreeGrafter"/>
</dbReference>
<feature type="domain" description="(+)RNA virus helicase C-terminal" evidence="7">
    <location>
        <begin position="334"/>
        <end position="457"/>
    </location>
</feature>
<evidence type="ECO:0000313" key="9">
    <source>
        <dbReference type="Proteomes" id="UP000000683"/>
    </source>
</evidence>
<dbReference type="HOGENOM" id="CLU_047241_1_0_6"/>
<gene>
    <name evidence="8" type="ordered locus">ambt_05305</name>
</gene>
<keyword evidence="2" id="KW-0378">Hydrolase</keyword>
<reference evidence="8 9" key="1">
    <citation type="journal article" date="2011" name="J. Bacteriol.">
        <title>Complete genome sequence of the polycyclic aromatic hydrocarbon-degrading bacterium Alteromonas sp. strain SN2.</title>
        <authorList>
            <person name="Jin H.M."/>
            <person name="Jeong H."/>
            <person name="Moon E.J."/>
            <person name="Math R.K."/>
            <person name="Lee K."/>
            <person name="Kim H.J."/>
            <person name="Jeon C.O."/>
            <person name="Oh T.K."/>
            <person name="Kim J.F."/>
        </authorList>
    </citation>
    <scope>NUCLEOTIDE SEQUENCE [LARGE SCALE GENOMIC DNA]</scope>
    <source>
        <strain evidence="9">JCM 17741 / KACC 18427 / KCTC 11700BP / SN2</strain>
    </source>
</reference>
<evidence type="ECO:0000256" key="2">
    <source>
        <dbReference type="ARBA" id="ARBA00022801"/>
    </source>
</evidence>
<sequence>MDYENFVNCEKALLVAPAGYGKTHTLAKCLEFTTGKSLILTHTHAGIASIKQKLKSAAIHSRRYSVETITSFAQRYVESFYIGDEKPLQEDTTNYYPFIISEAAKILSTPQIKNVLLATYSGVFVDEYQDCSRGQHSMIRKLIELFPTRVLGDPLQGIFDFNGELVNFDEDLADFKTFPTLDVPHRWNQVGAEGLGLALAEIRENLENGKPIDLRNFEESIEVTIASEQDFYKFKSDYVRALNSLRDEDSLLVIHPNSMNKQPRIKFSKRFKDIRLLESIDDSDFYSLAKSLDKFNLQNPLPHIRNISLELFNKTGVNEWFNEKGFKNKKDKSSKKRITILQKLVANLDSLHDVIEILNEIEGLPNIYCSRKELLRSISKAIELSVKNNTSVLVGMREQRNNIRRLGRRVEGKHVGTTLLTKGLEFDVVVVLDAHKIQSPKHLYVALTRCRKKLVVISASNVLNPYT</sequence>
<name>F5Z427_ALTNA</name>
<dbReference type="AlphaFoldDB" id="F5Z427"/>
<dbReference type="GO" id="GO:0033202">
    <property type="term" value="C:DNA helicase complex"/>
    <property type="evidence" value="ECO:0007669"/>
    <property type="project" value="TreeGrafter"/>
</dbReference>
<dbReference type="Proteomes" id="UP000000683">
    <property type="component" value="Chromosome"/>
</dbReference>
<dbReference type="GO" id="GO:0005524">
    <property type="term" value="F:ATP binding"/>
    <property type="evidence" value="ECO:0007669"/>
    <property type="project" value="UniProtKB-KW"/>
</dbReference>
<dbReference type="RefSeq" id="WP_013783550.1">
    <property type="nucleotide sequence ID" value="NC_015554.1"/>
</dbReference>
<evidence type="ECO:0000256" key="4">
    <source>
        <dbReference type="ARBA" id="ARBA00022840"/>
    </source>
</evidence>
<dbReference type="GO" id="GO:0043138">
    <property type="term" value="F:3'-5' DNA helicase activity"/>
    <property type="evidence" value="ECO:0007669"/>
    <property type="project" value="TreeGrafter"/>
</dbReference>
<accession>F5Z427</accession>
<organism evidence="8 9">
    <name type="scientific">Alteromonas naphthalenivorans</name>
    <dbReference type="NCBI Taxonomy" id="715451"/>
    <lineage>
        <taxon>Bacteria</taxon>
        <taxon>Pseudomonadati</taxon>
        <taxon>Pseudomonadota</taxon>
        <taxon>Gammaproteobacteria</taxon>
        <taxon>Alteromonadales</taxon>
        <taxon>Alteromonadaceae</taxon>
        <taxon>Alteromonas/Salinimonas group</taxon>
        <taxon>Alteromonas</taxon>
    </lineage>
</organism>
<dbReference type="InterPro" id="IPR027351">
    <property type="entry name" value="(+)RNA_virus_helicase_core_dom"/>
</dbReference>
<keyword evidence="9" id="KW-1185">Reference proteome</keyword>
<feature type="domain" description="UvrD-like helicase ATP-binding" evidence="6">
    <location>
        <begin position="99"/>
        <end position="163"/>
    </location>
</feature>
<dbReference type="GO" id="GO:0003677">
    <property type="term" value="F:DNA binding"/>
    <property type="evidence" value="ECO:0007669"/>
    <property type="project" value="InterPro"/>
</dbReference>
<dbReference type="InterPro" id="IPR000212">
    <property type="entry name" value="DNA_helicase_UvrD/REP"/>
</dbReference>
<evidence type="ECO:0000256" key="3">
    <source>
        <dbReference type="ARBA" id="ARBA00022806"/>
    </source>
</evidence>
<dbReference type="SUPFAM" id="SSF52540">
    <property type="entry name" value="P-loop containing nucleoside triphosphate hydrolases"/>
    <property type="match status" value="1"/>
</dbReference>
<dbReference type="GO" id="GO:0005829">
    <property type="term" value="C:cytosol"/>
    <property type="evidence" value="ECO:0007669"/>
    <property type="project" value="TreeGrafter"/>
</dbReference>
<evidence type="ECO:0000256" key="1">
    <source>
        <dbReference type="ARBA" id="ARBA00022741"/>
    </source>
</evidence>
<keyword evidence="1" id="KW-0547">Nucleotide-binding</keyword>
<dbReference type="PANTHER" id="PTHR11070:SF2">
    <property type="entry name" value="ATP-DEPENDENT DNA HELICASE SRS2"/>
    <property type="match status" value="1"/>
</dbReference>
<dbReference type="GO" id="GO:0016787">
    <property type="term" value="F:hydrolase activity"/>
    <property type="evidence" value="ECO:0007669"/>
    <property type="project" value="UniProtKB-KW"/>
</dbReference>
<evidence type="ECO:0000313" key="8">
    <source>
        <dbReference type="EMBL" id="AEF02609.1"/>
    </source>
</evidence>
<dbReference type="InterPro" id="IPR027417">
    <property type="entry name" value="P-loop_NTPase"/>
</dbReference>
<proteinExistence type="predicted"/>